<dbReference type="EMBL" id="JARIHO010000072">
    <property type="protein sequence ID" value="KAJ7312440.1"/>
    <property type="molecule type" value="Genomic_DNA"/>
</dbReference>
<sequence>MPLSPPSHIWWWGCSWHHMSPELSHLGPPPKRDTEIIELMLHDDQRKNPENICADSLGCRNAIRKSQQTWNFFGSGFQLCVFFFCPSRDKNNKVPESLKGYEKTLPNQAQVKILHEPRKLRKPKGIASTATGQEERELKNDPKFCATELEGKTLKKSMELEDRNETGHCTECTVTTELESLKENFREQKGGKWGREREMHYCRKETLLILRGIL</sequence>
<gene>
    <name evidence="1" type="ORF">DFH08DRAFT_822176</name>
</gene>
<evidence type="ECO:0000313" key="2">
    <source>
        <dbReference type="Proteomes" id="UP001218218"/>
    </source>
</evidence>
<accession>A0AAD6Z8L3</accession>
<dbReference type="Proteomes" id="UP001218218">
    <property type="component" value="Unassembled WGS sequence"/>
</dbReference>
<dbReference type="AlphaFoldDB" id="A0AAD6Z8L3"/>
<reference evidence="1" key="1">
    <citation type="submission" date="2023-03" db="EMBL/GenBank/DDBJ databases">
        <title>Massive genome expansion in bonnet fungi (Mycena s.s.) driven by repeated elements and novel gene families across ecological guilds.</title>
        <authorList>
            <consortium name="Lawrence Berkeley National Laboratory"/>
            <person name="Harder C.B."/>
            <person name="Miyauchi S."/>
            <person name="Viragh M."/>
            <person name="Kuo A."/>
            <person name="Thoen E."/>
            <person name="Andreopoulos B."/>
            <person name="Lu D."/>
            <person name="Skrede I."/>
            <person name="Drula E."/>
            <person name="Henrissat B."/>
            <person name="Morin E."/>
            <person name="Kohler A."/>
            <person name="Barry K."/>
            <person name="LaButti K."/>
            <person name="Morin E."/>
            <person name="Salamov A."/>
            <person name="Lipzen A."/>
            <person name="Mereny Z."/>
            <person name="Hegedus B."/>
            <person name="Baldrian P."/>
            <person name="Stursova M."/>
            <person name="Weitz H."/>
            <person name="Taylor A."/>
            <person name="Grigoriev I.V."/>
            <person name="Nagy L.G."/>
            <person name="Martin F."/>
            <person name="Kauserud H."/>
        </authorList>
    </citation>
    <scope>NUCLEOTIDE SEQUENCE</scope>
    <source>
        <strain evidence="1">CBHHK002</strain>
    </source>
</reference>
<proteinExistence type="predicted"/>
<organism evidence="1 2">
    <name type="scientific">Mycena albidolilacea</name>
    <dbReference type="NCBI Taxonomy" id="1033008"/>
    <lineage>
        <taxon>Eukaryota</taxon>
        <taxon>Fungi</taxon>
        <taxon>Dikarya</taxon>
        <taxon>Basidiomycota</taxon>
        <taxon>Agaricomycotina</taxon>
        <taxon>Agaricomycetes</taxon>
        <taxon>Agaricomycetidae</taxon>
        <taxon>Agaricales</taxon>
        <taxon>Marasmiineae</taxon>
        <taxon>Mycenaceae</taxon>
        <taxon>Mycena</taxon>
    </lineage>
</organism>
<comment type="caution">
    <text evidence="1">The sequence shown here is derived from an EMBL/GenBank/DDBJ whole genome shotgun (WGS) entry which is preliminary data.</text>
</comment>
<keyword evidence="2" id="KW-1185">Reference proteome</keyword>
<name>A0AAD6Z8L3_9AGAR</name>
<protein>
    <submittedName>
        <fullName evidence="1">Uncharacterized protein</fullName>
    </submittedName>
</protein>
<evidence type="ECO:0000313" key="1">
    <source>
        <dbReference type="EMBL" id="KAJ7312440.1"/>
    </source>
</evidence>